<evidence type="ECO:0000313" key="2">
    <source>
        <dbReference type="Proteomes" id="UP000243498"/>
    </source>
</evidence>
<reference evidence="1 2" key="1">
    <citation type="journal article" date="2016" name="Genome Biol. Evol.">
        <title>Divergent and convergent evolution of fungal pathogenicity.</title>
        <authorList>
            <person name="Shang Y."/>
            <person name="Xiao G."/>
            <person name="Zheng P."/>
            <person name="Cen K."/>
            <person name="Zhan S."/>
            <person name="Wang C."/>
        </authorList>
    </citation>
    <scope>NUCLEOTIDE SEQUENCE [LARGE SCALE GENOMIC DNA]</scope>
    <source>
        <strain evidence="1 2">RCEF 4871</strain>
    </source>
</reference>
<gene>
    <name evidence="1" type="ORF">NOR_03335</name>
</gene>
<sequence>MKDIFTSSPVLCLKKYGVRMCCVHAQVHTRYSVIGTSSVSVKSSLSPDEGCRGTGAS</sequence>
<proteinExistence type="predicted"/>
<organism evidence="1 2">
    <name type="scientific">Metarhizium rileyi (strain RCEF 4871)</name>
    <name type="common">Nomuraea rileyi</name>
    <dbReference type="NCBI Taxonomy" id="1649241"/>
    <lineage>
        <taxon>Eukaryota</taxon>
        <taxon>Fungi</taxon>
        <taxon>Dikarya</taxon>
        <taxon>Ascomycota</taxon>
        <taxon>Pezizomycotina</taxon>
        <taxon>Sordariomycetes</taxon>
        <taxon>Hypocreomycetidae</taxon>
        <taxon>Hypocreales</taxon>
        <taxon>Clavicipitaceae</taxon>
        <taxon>Metarhizium</taxon>
    </lineage>
</organism>
<dbReference type="EMBL" id="AZHC01000008">
    <property type="protein sequence ID" value="OAA45546.1"/>
    <property type="molecule type" value="Genomic_DNA"/>
</dbReference>
<comment type="caution">
    <text evidence="1">The sequence shown here is derived from an EMBL/GenBank/DDBJ whole genome shotgun (WGS) entry which is preliminary data.</text>
</comment>
<dbReference type="AlphaFoldDB" id="A0A167FP03"/>
<dbReference type="Proteomes" id="UP000243498">
    <property type="component" value="Unassembled WGS sequence"/>
</dbReference>
<evidence type="ECO:0000313" key="1">
    <source>
        <dbReference type="EMBL" id="OAA45546.1"/>
    </source>
</evidence>
<keyword evidence="2" id="KW-1185">Reference proteome</keyword>
<accession>A0A167FP03</accession>
<protein>
    <submittedName>
        <fullName evidence="1">Uncharacterized protein</fullName>
    </submittedName>
</protein>
<name>A0A167FP03_METRR</name>